<dbReference type="AlphaFoldDB" id="A0A0F9PCS1"/>
<dbReference type="Pfam" id="PF01935">
    <property type="entry name" value="DUF87"/>
    <property type="match status" value="1"/>
</dbReference>
<dbReference type="PANTHER" id="PTHR30121">
    <property type="entry name" value="UNCHARACTERIZED PROTEIN YJGR-RELATED"/>
    <property type="match status" value="1"/>
</dbReference>
<accession>A0A0F9PCS1</accession>
<feature type="region of interest" description="Disordered" evidence="1">
    <location>
        <begin position="278"/>
        <end position="297"/>
    </location>
</feature>
<evidence type="ECO:0000256" key="1">
    <source>
        <dbReference type="SAM" id="MobiDB-lite"/>
    </source>
</evidence>
<protein>
    <recommendedName>
        <fullName evidence="6">AAA+ ATPase domain-containing protein</fullName>
    </recommendedName>
</protein>
<dbReference type="InterPro" id="IPR002789">
    <property type="entry name" value="HerA_central"/>
</dbReference>
<organism evidence="5">
    <name type="scientific">marine sediment metagenome</name>
    <dbReference type="NCBI Taxonomy" id="412755"/>
    <lineage>
        <taxon>unclassified sequences</taxon>
        <taxon>metagenomes</taxon>
        <taxon>ecological metagenomes</taxon>
    </lineage>
</organism>
<dbReference type="InterPro" id="IPR003959">
    <property type="entry name" value="ATPase_AAA_core"/>
</dbReference>
<reference evidence="5" key="1">
    <citation type="journal article" date="2015" name="Nature">
        <title>Complex archaea that bridge the gap between prokaryotes and eukaryotes.</title>
        <authorList>
            <person name="Spang A."/>
            <person name="Saw J.H."/>
            <person name="Jorgensen S.L."/>
            <person name="Zaremba-Niedzwiedzka K."/>
            <person name="Martijn J."/>
            <person name="Lind A.E."/>
            <person name="van Eijk R."/>
            <person name="Schleper C."/>
            <person name="Guy L."/>
            <person name="Ettema T.J."/>
        </authorList>
    </citation>
    <scope>NUCLEOTIDE SEQUENCE</scope>
</reference>
<dbReference type="Pfam" id="PF12705">
    <property type="entry name" value="PDDEXK_1"/>
    <property type="match status" value="1"/>
</dbReference>
<evidence type="ECO:0008006" key="6">
    <source>
        <dbReference type="Google" id="ProtNLM"/>
    </source>
</evidence>
<dbReference type="CDD" id="cd01127">
    <property type="entry name" value="TrwB_TraG_TraD_VirD4"/>
    <property type="match status" value="1"/>
</dbReference>
<feature type="domain" description="Helicase HerA central" evidence="3">
    <location>
        <begin position="427"/>
        <end position="654"/>
    </location>
</feature>
<dbReference type="Gene3D" id="3.90.320.10">
    <property type="match status" value="1"/>
</dbReference>
<evidence type="ECO:0000259" key="2">
    <source>
        <dbReference type="Pfam" id="PF00004"/>
    </source>
</evidence>
<gene>
    <name evidence="5" type="ORF">LCGC14_0842190</name>
</gene>
<evidence type="ECO:0000313" key="5">
    <source>
        <dbReference type="EMBL" id="KKN29630.1"/>
    </source>
</evidence>
<evidence type="ECO:0000259" key="3">
    <source>
        <dbReference type="Pfam" id="PF01935"/>
    </source>
</evidence>
<dbReference type="Gene3D" id="3.40.50.300">
    <property type="entry name" value="P-loop containing nucleotide triphosphate hydrolases"/>
    <property type="match status" value="2"/>
</dbReference>
<feature type="domain" description="PD-(D/E)XK endonuclease-like" evidence="4">
    <location>
        <begin position="36"/>
        <end position="222"/>
    </location>
</feature>
<dbReference type="PANTHER" id="PTHR30121:SF6">
    <property type="entry name" value="SLR6007 PROTEIN"/>
    <property type="match status" value="1"/>
</dbReference>
<dbReference type="GO" id="GO:0005524">
    <property type="term" value="F:ATP binding"/>
    <property type="evidence" value="ECO:0007669"/>
    <property type="project" value="InterPro"/>
</dbReference>
<name>A0A0F9PCS1_9ZZZZ</name>
<dbReference type="InterPro" id="IPR051162">
    <property type="entry name" value="T4SS_component"/>
</dbReference>
<feature type="domain" description="ATPase AAA-type core" evidence="2">
    <location>
        <begin position="662"/>
        <end position="737"/>
    </location>
</feature>
<feature type="non-terminal residue" evidence="5">
    <location>
        <position position="1"/>
    </location>
</feature>
<sequence length="786" mass="90028">TKLKYKKELKKKLEREKRSVSKLLDKAYGGMKPYNNRGKRGRIIHEAYSKYFKKIFKTAGRNSRLNYRIFSERLTKAKVDLLADIKANMDYKIYHEDVKMLLNVLHKEIRQVGKALAKENYNVVIPKEIEIKLFGGEVSFEVEAVGKVGGLQIPAQLDCLIEIDSDTFIVRDFKSYEREMNDDLKDPQSPHHRAFMQVCLYAIIFEKEFNQRCNNIQLAYFPNNIISYDFTKESREKAKLFVKDTAFEGFEGISFQFSSDFKENLDEQIGFQEEQNQLVGNAPPNLPDGSQSSDDSIDKDSLGWINTIKGKPLQLIMGQDNKMEGYLYPNKAKLVRDGYCVVVEKEEDGTRIMCIIKKIECSEDSFSGETSSHKEENYKITLNPVGQFTPEGYQDLRPQTIISGKIKIPTNEEFGEYKKIPQNGMQIGEIQGLNTGIPYPLELKTLYQSVFMSGQQGTGKTTSLKSMTLQIAHVKNSPAQIILDNEGEYGDLRDIPSNKRAEETMKKHGIKNLELGQFRLVSIDTKGGYCLTLKAIDPLDLPYFLHELTAISHETLQNIVYDIIEDNKEKEFILPELIKLIVKYMDNKKYGATEGTKKAILRALTSISLRLFDVPGVKPIDFKSILGSGKITVINTYNLRDFHQRVVGLYLLAMLHKRALKSKEKINVVFFLDEIQRLIPKSKSTSDSEYQKRIIKFLDEVVHRGRKRDYGVIFATQSVGDVKKEIIDLCNTKVFFQTQGSGTNYIKEYFSNKEDLERLKKLPVGQAFITSKGKHEPVEIRFPNIS</sequence>
<dbReference type="InterPro" id="IPR027417">
    <property type="entry name" value="P-loop_NTPase"/>
</dbReference>
<proteinExistence type="predicted"/>
<dbReference type="Pfam" id="PF00004">
    <property type="entry name" value="AAA"/>
    <property type="match status" value="1"/>
</dbReference>
<evidence type="ECO:0000259" key="4">
    <source>
        <dbReference type="Pfam" id="PF12705"/>
    </source>
</evidence>
<dbReference type="InterPro" id="IPR011604">
    <property type="entry name" value="PDDEXK-like_dom_sf"/>
</dbReference>
<dbReference type="SUPFAM" id="SSF52540">
    <property type="entry name" value="P-loop containing nucleoside triphosphate hydrolases"/>
    <property type="match status" value="1"/>
</dbReference>
<dbReference type="InterPro" id="IPR038726">
    <property type="entry name" value="PDDEXK_AddAB-type"/>
</dbReference>
<comment type="caution">
    <text evidence="5">The sequence shown here is derived from an EMBL/GenBank/DDBJ whole genome shotgun (WGS) entry which is preliminary data.</text>
</comment>
<dbReference type="GO" id="GO:0016887">
    <property type="term" value="F:ATP hydrolysis activity"/>
    <property type="evidence" value="ECO:0007669"/>
    <property type="project" value="InterPro"/>
</dbReference>
<dbReference type="EMBL" id="LAZR01002472">
    <property type="protein sequence ID" value="KKN29630.1"/>
    <property type="molecule type" value="Genomic_DNA"/>
</dbReference>